<accession>A0A158CYA7</accession>
<dbReference type="InterPro" id="IPR002068">
    <property type="entry name" value="A-crystallin/Hsp20_dom"/>
</dbReference>
<keyword evidence="6" id="KW-1185">Reference proteome</keyword>
<dbReference type="Pfam" id="PF00011">
    <property type="entry name" value="HSP20"/>
    <property type="match status" value="1"/>
</dbReference>
<dbReference type="CDD" id="cd06471">
    <property type="entry name" value="ACD_LpsHSP_like"/>
    <property type="match status" value="1"/>
</dbReference>
<dbReference type="Gene3D" id="2.60.40.790">
    <property type="match status" value="1"/>
</dbReference>
<dbReference type="EMBL" id="FCOX02000025">
    <property type="protein sequence ID" value="SAK87080.1"/>
    <property type="molecule type" value="Genomic_DNA"/>
</dbReference>
<feature type="domain" description="CS" evidence="4">
    <location>
        <begin position="57"/>
        <end position="162"/>
    </location>
</feature>
<evidence type="ECO:0000259" key="4">
    <source>
        <dbReference type="PROSITE" id="PS51203"/>
    </source>
</evidence>
<evidence type="ECO:0000313" key="5">
    <source>
        <dbReference type="EMBL" id="SAK87080.1"/>
    </source>
</evidence>
<dbReference type="Proteomes" id="UP000071859">
    <property type="component" value="Unassembled WGS sequence"/>
</dbReference>
<evidence type="ECO:0000313" key="6">
    <source>
        <dbReference type="Proteomes" id="UP000071859"/>
    </source>
</evidence>
<protein>
    <submittedName>
        <fullName evidence="5">Heat shock protein Hsp20</fullName>
    </submittedName>
</protein>
<feature type="domain" description="SHSP" evidence="3">
    <location>
        <begin position="48"/>
        <end position="164"/>
    </location>
</feature>
<name>A0A158CYA7_9BURK</name>
<dbReference type="InterPro" id="IPR007052">
    <property type="entry name" value="CS_dom"/>
</dbReference>
<dbReference type="PROSITE" id="PS01031">
    <property type="entry name" value="SHSP"/>
    <property type="match status" value="1"/>
</dbReference>
<evidence type="ECO:0000256" key="1">
    <source>
        <dbReference type="PROSITE-ProRule" id="PRU00285"/>
    </source>
</evidence>
<evidence type="ECO:0000259" key="3">
    <source>
        <dbReference type="PROSITE" id="PS01031"/>
    </source>
</evidence>
<dbReference type="PROSITE" id="PS51203">
    <property type="entry name" value="CS"/>
    <property type="match status" value="1"/>
</dbReference>
<dbReference type="InterPro" id="IPR031107">
    <property type="entry name" value="Small_HSP"/>
</dbReference>
<dbReference type="AlphaFoldDB" id="A0A158CYA7"/>
<evidence type="ECO:0000256" key="2">
    <source>
        <dbReference type="RuleBase" id="RU003616"/>
    </source>
</evidence>
<dbReference type="SUPFAM" id="SSF49764">
    <property type="entry name" value="HSP20-like chaperones"/>
    <property type="match status" value="1"/>
</dbReference>
<keyword evidence="5" id="KW-0346">Stress response</keyword>
<comment type="similarity">
    <text evidence="1 2">Belongs to the small heat shock protein (HSP20) family.</text>
</comment>
<proteinExistence type="inferred from homology"/>
<reference evidence="5" key="1">
    <citation type="submission" date="2016-01" db="EMBL/GenBank/DDBJ databases">
        <authorList>
            <person name="Peeters C."/>
        </authorList>
    </citation>
    <scope>NUCLEOTIDE SEQUENCE</scope>
    <source>
        <strain evidence="5">LMG 29321</strain>
    </source>
</reference>
<comment type="caution">
    <text evidence="5">The sequence shown here is derived from an EMBL/GenBank/DDBJ whole genome shotgun (WGS) entry which is preliminary data.</text>
</comment>
<gene>
    <name evidence="5" type="ORF">AWB78_04501</name>
</gene>
<organism evidence="5 6">
    <name type="scientific">Caballeronia calidae</name>
    <dbReference type="NCBI Taxonomy" id="1777139"/>
    <lineage>
        <taxon>Bacteria</taxon>
        <taxon>Pseudomonadati</taxon>
        <taxon>Pseudomonadota</taxon>
        <taxon>Betaproteobacteria</taxon>
        <taxon>Burkholderiales</taxon>
        <taxon>Burkholderiaceae</taxon>
        <taxon>Caballeronia</taxon>
    </lineage>
</organism>
<sequence length="164" mass="18366">MQADRETPTGDLFSRVLKETAMSNLTRFDPFSIDPVSDMFQGLLRPLRGLSPDEPPLGHVRIDVSETDAAYEVKAELPGIDKKDIDVKLDRNTVSIHAKSERNKEEKEGERVIRRERYSGEVSRTFSLGSEIDDAGASAQYRDGILTLTLPKKAPADQKRLHIS</sequence>
<dbReference type="PANTHER" id="PTHR11527">
    <property type="entry name" value="HEAT-SHOCK PROTEIN 20 FAMILY MEMBER"/>
    <property type="match status" value="1"/>
</dbReference>
<dbReference type="InterPro" id="IPR008978">
    <property type="entry name" value="HSP20-like_chaperone"/>
</dbReference>